<evidence type="ECO:0000313" key="3">
    <source>
        <dbReference type="Proteomes" id="UP001596547"/>
    </source>
</evidence>
<dbReference type="RefSeq" id="WP_276306309.1">
    <property type="nucleotide sequence ID" value="NZ_CP119993.1"/>
</dbReference>
<dbReference type="Proteomes" id="UP001596547">
    <property type="component" value="Unassembled WGS sequence"/>
</dbReference>
<evidence type="ECO:0000259" key="1">
    <source>
        <dbReference type="SMART" id="SM00849"/>
    </source>
</evidence>
<proteinExistence type="predicted"/>
<dbReference type="AlphaFoldDB" id="A0ABD6AE95"/>
<dbReference type="SMART" id="SM00849">
    <property type="entry name" value="Lactamase_B"/>
    <property type="match status" value="1"/>
</dbReference>
<dbReference type="SUPFAM" id="SSF56281">
    <property type="entry name" value="Metallo-hydrolase/oxidoreductase"/>
    <property type="match status" value="1"/>
</dbReference>
<reference evidence="2 3" key="1">
    <citation type="journal article" date="2019" name="Int. J. Syst. Evol. Microbiol.">
        <title>The Global Catalogue of Microorganisms (GCM) 10K type strain sequencing project: providing services to taxonomists for standard genome sequencing and annotation.</title>
        <authorList>
            <consortium name="The Broad Institute Genomics Platform"/>
            <consortium name="The Broad Institute Genome Sequencing Center for Infectious Disease"/>
            <person name="Wu L."/>
            <person name="Ma J."/>
        </authorList>
    </citation>
    <scope>NUCLEOTIDE SEQUENCE [LARGE SCALE GENOMIC DNA]</scope>
    <source>
        <strain evidence="2 3">PSR21</strain>
    </source>
</reference>
<dbReference type="InterPro" id="IPR036866">
    <property type="entry name" value="RibonucZ/Hydroxyglut_hydro"/>
</dbReference>
<evidence type="ECO:0000313" key="2">
    <source>
        <dbReference type="EMBL" id="MFC7318856.1"/>
    </source>
</evidence>
<accession>A0ABD6AE95</accession>
<name>A0ABD6AE95_9EURY</name>
<dbReference type="Pfam" id="PF00753">
    <property type="entry name" value="Lactamase_B"/>
    <property type="match status" value="1"/>
</dbReference>
<dbReference type="InterPro" id="IPR001279">
    <property type="entry name" value="Metallo-B-lactamas"/>
</dbReference>
<dbReference type="Gene3D" id="3.60.15.10">
    <property type="entry name" value="Ribonuclease Z/Hydroxyacylglutathione hydrolase-like"/>
    <property type="match status" value="1"/>
</dbReference>
<dbReference type="InterPro" id="IPR050855">
    <property type="entry name" value="NDM-1-like"/>
</dbReference>
<protein>
    <submittedName>
        <fullName evidence="2">MBL fold metallo-hydrolase</fullName>
    </submittedName>
</protein>
<gene>
    <name evidence="2" type="ORF">ACFQPE_18930</name>
</gene>
<dbReference type="PANTHER" id="PTHR42951:SF4">
    <property type="entry name" value="ACYL-COENZYME A THIOESTERASE MBLAC2"/>
    <property type="match status" value="1"/>
</dbReference>
<keyword evidence="3" id="KW-1185">Reference proteome</keyword>
<dbReference type="EMBL" id="JBHTBF010000003">
    <property type="protein sequence ID" value="MFC7318856.1"/>
    <property type="molecule type" value="Genomic_DNA"/>
</dbReference>
<feature type="domain" description="Metallo-beta-lactamase" evidence="1">
    <location>
        <begin position="25"/>
        <end position="224"/>
    </location>
</feature>
<sequence>MNATDDWYDVSQLTEGSYDIDECTKYGMHLVEGTDRSVLIDTGVGVGDLRGLVTELVDTPVTVVLTHTHWDHIGAASQFEEVLVSPIERPPDGRIAVDSISDEFTHRPGEFARQWTAEGNAFPDGVDPDEYAIEPFEASPVPTAGGLSLGDRSLEVHHLPGHSPGHLGVLDPKTRVFYGGDIVHVDRGLYVLFEGCSLDDYLESLATLRDLRDDGVFDVLVTSHNEPLAGAELSVLDELLEGLREIADGERDYEVVETTWGRAHSYHIGTSEVLTKTTVRG</sequence>
<comment type="caution">
    <text evidence="2">The sequence shown here is derived from an EMBL/GenBank/DDBJ whole genome shotgun (WGS) entry which is preliminary data.</text>
</comment>
<dbReference type="PANTHER" id="PTHR42951">
    <property type="entry name" value="METALLO-BETA-LACTAMASE DOMAIN-CONTAINING"/>
    <property type="match status" value="1"/>
</dbReference>
<dbReference type="GeneID" id="79316956"/>
<organism evidence="2 3">
    <name type="scientific">Halomarina halobia</name>
    <dbReference type="NCBI Taxonomy" id="3033386"/>
    <lineage>
        <taxon>Archaea</taxon>
        <taxon>Methanobacteriati</taxon>
        <taxon>Methanobacteriota</taxon>
        <taxon>Stenosarchaea group</taxon>
        <taxon>Halobacteria</taxon>
        <taxon>Halobacteriales</taxon>
        <taxon>Natronomonadaceae</taxon>
        <taxon>Halomarina</taxon>
    </lineage>
</organism>